<dbReference type="AlphaFoldDB" id="A0A9X7J459"/>
<feature type="transmembrane region" description="Helical" evidence="6">
    <location>
        <begin position="260"/>
        <end position="278"/>
    </location>
</feature>
<keyword evidence="3 6" id="KW-0812">Transmembrane</keyword>
<evidence type="ECO:0000313" key="7">
    <source>
        <dbReference type="EMBL" id="PRR73980.1"/>
    </source>
</evidence>
<keyword evidence="8" id="KW-1185">Reference proteome</keyword>
<feature type="transmembrane region" description="Helical" evidence="6">
    <location>
        <begin position="157"/>
        <end position="175"/>
    </location>
</feature>
<dbReference type="GO" id="GO:0022857">
    <property type="term" value="F:transmembrane transporter activity"/>
    <property type="evidence" value="ECO:0007669"/>
    <property type="project" value="InterPro"/>
</dbReference>
<dbReference type="InterPro" id="IPR001851">
    <property type="entry name" value="ABC_transp_permease"/>
</dbReference>
<proteinExistence type="predicted"/>
<dbReference type="PANTHER" id="PTHR32196:SF72">
    <property type="entry name" value="RIBOSE IMPORT PERMEASE PROTEIN RBSC"/>
    <property type="match status" value="1"/>
</dbReference>
<dbReference type="EMBL" id="PVXL01000035">
    <property type="protein sequence ID" value="PRR73980.1"/>
    <property type="molecule type" value="Genomic_DNA"/>
</dbReference>
<evidence type="ECO:0000256" key="1">
    <source>
        <dbReference type="ARBA" id="ARBA00004651"/>
    </source>
</evidence>
<reference evidence="7 8" key="1">
    <citation type="submission" date="2018-03" db="EMBL/GenBank/DDBJ databases">
        <title>Genome sequence of Moorella stamsii DSM 26217.</title>
        <authorList>
            <person name="Poehlein A."/>
            <person name="Daniel R."/>
        </authorList>
    </citation>
    <scope>NUCLEOTIDE SEQUENCE [LARGE SCALE GENOMIC DNA]</scope>
    <source>
        <strain evidence="8">DSM 26217</strain>
    </source>
</reference>
<feature type="transmembrane region" description="Helical" evidence="6">
    <location>
        <begin position="38"/>
        <end position="57"/>
    </location>
</feature>
<evidence type="ECO:0000256" key="5">
    <source>
        <dbReference type="ARBA" id="ARBA00023136"/>
    </source>
</evidence>
<feature type="transmembrane region" description="Helical" evidence="6">
    <location>
        <begin position="63"/>
        <end position="80"/>
    </location>
</feature>
<dbReference type="CDD" id="cd06579">
    <property type="entry name" value="TM_PBP1_transp_AraH_like"/>
    <property type="match status" value="1"/>
</dbReference>
<comment type="caution">
    <text evidence="7">The sequence shown here is derived from an EMBL/GenBank/DDBJ whole genome shotgun (WGS) entry which is preliminary data.</text>
</comment>
<gene>
    <name evidence="7" type="primary">rbsC_2</name>
    <name evidence="7" type="ORF">MOST_11940</name>
</gene>
<dbReference type="Proteomes" id="UP000239430">
    <property type="component" value="Unassembled WGS sequence"/>
</dbReference>
<feature type="transmembrane region" description="Helical" evidence="6">
    <location>
        <begin position="203"/>
        <end position="225"/>
    </location>
</feature>
<dbReference type="Pfam" id="PF02653">
    <property type="entry name" value="BPD_transp_2"/>
    <property type="match status" value="1"/>
</dbReference>
<keyword evidence="5 6" id="KW-0472">Membrane</keyword>
<dbReference type="GO" id="GO:0005886">
    <property type="term" value="C:plasma membrane"/>
    <property type="evidence" value="ECO:0007669"/>
    <property type="project" value="UniProtKB-SubCell"/>
</dbReference>
<name>A0A9X7J459_9FIRM</name>
<evidence type="ECO:0000256" key="2">
    <source>
        <dbReference type="ARBA" id="ARBA00022475"/>
    </source>
</evidence>
<dbReference type="PANTHER" id="PTHR32196">
    <property type="entry name" value="ABC TRANSPORTER PERMEASE PROTEIN YPHD-RELATED-RELATED"/>
    <property type="match status" value="1"/>
</dbReference>
<feature type="transmembrane region" description="Helical" evidence="6">
    <location>
        <begin position="12"/>
        <end position="31"/>
    </location>
</feature>
<protein>
    <submittedName>
        <fullName evidence="7">Ribose transport system permease protein RbsC</fullName>
    </submittedName>
</protein>
<evidence type="ECO:0000313" key="8">
    <source>
        <dbReference type="Proteomes" id="UP000239430"/>
    </source>
</evidence>
<sequence>MPSVLRKYGTIIGFVILCLIFSILSPVFLTVNNLTMVLLQGSMLTIIALGTTAVMAAGGFDMSFGSVCGLIGVLVAGMLVHKVSIPVTIIAGILIGAVFGSINGLLVTVFGIADFVATLSTMSIARGLNYFYTKGDPIFMGIPQEFKIIGQGKIGSIGYPVLIMLVVLVLLYIFMNHTVTGRQIYAVGGNKTAARLSGINVRWIRILSFIIGGAAAGLTAVILTARLGSGQPTAGEGFLLDGLAAVFLGMTMVKEGEPHIIGTFIGALIMGVLVNGLNLLGVQYFFQDILKGLIILAAVGLTTMGRRKEE</sequence>
<keyword evidence="2" id="KW-1003">Cell membrane</keyword>
<accession>A0A9X7J459</accession>
<keyword evidence="4 6" id="KW-1133">Transmembrane helix</keyword>
<organism evidence="7 8">
    <name type="scientific">Neomoorella stamsii</name>
    <dbReference type="NCBI Taxonomy" id="1266720"/>
    <lineage>
        <taxon>Bacteria</taxon>
        <taxon>Bacillati</taxon>
        <taxon>Bacillota</taxon>
        <taxon>Clostridia</taxon>
        <taxon>Neomoorellales</taxon>
        <taxon>Neomoorellaceae</taxon>
        <taxon>Neomoorella</taxon>
    </lineage>
</organism>
<evidence type="ECO:0000256" key="6">
    <source>
        <dbReference type="SAM" id="Phobius"/>
    </source>
</evidence>
<evidence type="ECO:0000256" key="4">
    <source>
        <dbReference type="ARBA" id="ARBA00022989"/>
    </source>
</evidence>
<evidence type="ECO:0000256" key="3">
    <source>
        <dbReference type="ARBA" id="ARBA00022692"/>
    </source>
</evidence>
<dbReference type="RefSeq" id="WP_054935487.1">
    <property type="nucleotide sequence ID" value="NZ_PVXL01000035.1"/>
</dbReference>
<feature type="transmembrane region" description="Helical" evidence="6">
    <location>
        <begin position="87"/>
        <end position="113"/>
    </location>
</feature>
<comment type="subcellular location">
    <subcellularLocation>
        <location evidence="1">Cell membrane</location>
        <topology evidence="1">Multi-pass membrane protein</topology>
    </subcellularLocation>
</comment>